<dbReference type="InterPro" id="IPR029018">
    <property type="entry name" value="Hex-like_dom2"/>
</dbReference>
<proteinExistence type="predicted"/>
<accession>A0A2M8LRY8</accession>
<keyword evidence="6" id="KW-1185">Reference proteome</keyword>
<evidence type="ECO:0000259" key="2">
    <source>
        <dbReference type="Pfam" id="PF05089"/>
    </source>
</evidence>
<dbReference type="EMBL" id="PGGW01000069">
    <property type="protein sequence ID" value="PJE94698.1"/>
    <property type="molecule type" value="Genomic_DNA"/>
</dbReference>
<feature type="domain" description="Alpha-N-acetylglucosaminidase C-terminal" evidence="4">
    <location>
        <begin position="469"/>
        <end position="740"/>
    </location>
</feature>
<evidence type="ECO:0000256" key="1">
    <source>
        <dbReference type="ARBA" id="ARBA00022801"/>
    </source>
</evidence>
<evidence type="ECO:0000259" key="4">
    <source>
        <dbReference type="Pfam" id="PF12972"/>
    </source>
</evidence>
<dbReference type="Pfam" id="PF12971">
    <property type="entry name" value="NAGLU_N"/>
    <property type="match status" value="1"/>
</dbReference>
<feature type="domain" description="Alpha-N-acetylglucosaminidase N-terminal" evidence="3">
    <location>
        <begin position="46"/>
        <end position="126"/>
    </location>
</feature>
<organism evidence="5 6">
    <name type="scientific">Streptomyces carminius</name>
    <dbReference type="NCBI Taxonomy" id="2665496"/>
    <lineage>
        <taxon>Bacteria</taxon>
        <taxon>Bacillati</taxon>
        <taxon>Actinomycetota</taxon>
        <taxon>Actinomycetes</taxon>
        <taxon>Kitasatosporales</taxon>
        <taxon>Streptomycetaceae</taxon>
        <taxon>Streptomyces</taxon>
    </lineage>
</organism>
<evidence type="ECO:0000313" key="5">
    <source>
        <dbReference type="EMBL" id="PJE94698.1"/>
    </source>
</evidence>
<protein>
    <submittedName>
        <fullName evidence="5">Alpha-N-acetylglucosaminidase</fullName>
    </submittedName>
</protein>
<evidence type="ECO:0000313" key="6">
    <source>
        <dbReference type="Proteomes" id="UP000230407"/>
    </source>
</evidence>
<sequence>MPRRAVLGAGTVAAGLAAALGPGLGPGAAGRGRAFAAPRAPFSTEPARAALHRLLPGHAGQFHLVPLDARGGAERFRVAGAAGRLEVAGTSPAVLLTGVHWYLKEVCSAHISWAGRQLSLPATLPAPPGPLERSTTLPHRFALNDTNDGYTAPYADWPHWERLIDVLALHGCNQVLVIAGHEAVYHRLLMDFGYSDAEARRWLPAPSHQPWWLLQNLSGYGGPPSPELIGGRADLGRRITARLRELGMHPVLPGYYGTVPRGFAARVAGARTVPQGTWHGFDRPDWLDPRTTAFTEVAAAYYRHQRELLGEADHFKMDLLHEGGSAGDVPVADAARGVEAALRRARPDAVWVILGWQDNPRRELVDAVDKRRMLIVDGISDRTETVFDREADWNGTPYCFGTIPNFGGRTTLGAKTHVWNERFFAWRDKPGSALAGTAYLPEAAERDPAAFDLFAELAWREDPVDLPGWFDRYAGYRYGGDGSGGDPGASQAWRALHDTAYRHHAHLYGFAHDSLFAARPDLTATRAGQYGPTELTYDPARFDAALTGLLAVAGALRGSDAYRHDLVDIARQALANRSRVLLPQLRDAYREGDPETFRGLSALWLRLMTLADELSGTHRHFLLGPWTDAARRAAASPAEAAEAAELERTARVLVTVWGDRATADAGKLHDYANRDWHGLIGDLYLPRWRLLLDRLEAALTAGRTPEPVDWYAVEEPWTRRREEYPLRPVGDPYATAARVRDALATAPYQGTLEAALEPGVLAPGGSARLTAALTNTSGLGATGPVELSLAGLGGGSGVTAEAQGPTSLPAVPPGGRAEAGWRLTAPEGAPEEPLRRLPYTLTAAYGPAGGQRVRTVRRGALFLAGPLEPGLRTVTTNGAVFGQAGGAYAIHGGGADLWRATAEFGALYRPGALGERGAVTLRVVSQEATGPWARAGILVRNDLARAGSPGFLNLSVTPDNGVALSYDSDGDGMLDAYRRITGVRAPVLLRLRRAGTEYTGELSTDDGRSWRTVGTVRVPGAAGRQDAGPGMTAAGGGSGTVEFTGWRLD</sequence>
<dbReference type="InterPro" id="IPR024733">
    <property type="entry name" value="NAGLU_tim-barrel"/>
</dbReference>
<dbReference type="PANTHER" id="PTHR12872">
    <property type="entry name" value="ALPHA-N-ACETYLGLUCOSAMINIDASE"/>
    <property type="match status" value="1"/>
</dbReference>
<dbReference type="Gene3D" id="1.20.120.670">
    <property type="entry name" value="N-acetyl-b-d-glucoasminidase"/>
    <property type="match status" value="1"/>
</dbReference>
<comment type="caution">
    <text evidence="5">The sequence shown here is derived from an EMBL/GenBank/DDBJ whole genome shotgun (WGS) entry which is preliminary data.</text>
</comment>
<dbReference type="Gene3D" id="3.30.379.10">
    <property type="entry name" value="Chitobiase/beta-hexosaminidase domain 2-like"/>
    <property type="match status" value="1"/>
</dbReference>
<dbReference type="Gene3D" id="2.60.120.200">
    <property type="match status" value="1"/>
</dbReference>
<evidence type="ECO:0000259" key="3">
    <source>
        <dbReference type="Pfam" id="PF12971"/>
    </source>
</evidence>
<dbReference type="PANTHER" id="PTHR12872:SF1">
    <property type="entry name" value="ALPHA-N-ACETYLGLUCOSAMINIDASE"/>
    <property type="match status" value="1"/>
</dbReference>
<dbReference type="InterPro" id="IPR007781">
    <property type="entry name" value="NAGLU"/>
</dbReference>
<dbReference type="InterPro" id="IPR024240">
    <property type="entry name" value="NAGLU_N"/>
</dbReference>
<dbReference type="AlphaFoldDB" id="A0A2M8LRY8"/>
<dbReference type="GO" id="GO:0005975">
    <property type="term" value="P:carbohydrate metabolic process"/>
    <property type="evidence" value="ECO:0007669"/>
    <property type="project" value="UniProtKB-ARBA"/>
</dbReference>
<dbReference type="InterPro" id="IPR024732">
    <property type="entry name" value="NAGLU_C"/>
</dbReference>
<keyword evidence="1" id="KW-0378">Hydrolase</keyword>
<dbReference type="Pfam" id="PF12972">
    <property type="entry name" value="NAGLU_C"/>
    <property type="match status" value="1"/>
</dbReference>
<dbReference type="Proteomes" id="UP000230407">
    <property type="component" value="Unassembled WGS sequence"/>
</dbReference>
<reference evidence="5 6" key="1">
    <citation type="submission" date="2017-11" db="EMBL/GenBank/DDBJ databases">
        <title>Streptomyces carmine sp. nov., a novel actinomycete isolated from Sophora alopecuroides in Xinjiang, China.</title>
        <authorList>
            <person name="Wang Y."/>
            <person name="Luo X."/>
            <person name="Wan C."/>
            <person name="Zhang L."/>
        </authorList>
    </citation>
    <scope>NUCLEOTIDE SEQUENCE [LARGE SCALE GENOMIC DNA]</scope>
    <source>
        <strain evidence="5 6">TRM SA0054</strain>
    </source>
</reference>
<dbReference type="GO" id="GO:0016787">
    <property type="term" value="F:hydrolase activity"/>
    <property type="evidence" value="ECO:0007669"/>
    <property type="project" value="UniProtKB-KW"/>
</dbReference>
<dbReference type="Pfam" id="PF05089">
    <property type="entry name" value="NAGLU"/>
    <property type="match status" value="1"/>
</dbReference>
<name>A0A2M8LRY8_9ACTN</name>
<dbReference type="Gene3D" id="3.20.20.80">
    <property type="entry name" value="Glycosidases"/>
    <property type="match status" value="1"/>
</dbReference>
<gene>
    <name evidence="5" type="ORF">CUT44_30505</name>
</gene>
<feature type="domain" description="Alpha-N-acetylglucosaminidase tim-barrel" evidence="2">
    <location>
        <begin position="140"/>
        <end position="460"/>
    </location>
</feature>